<dbReference type="PROSITE" id="PS00280">
    <property type="entry name" value="BPTI_KUNITZ_1"/>
    <property type="match status" value="1"/>
</dbReference>
<gene>
    <name evidence="5" type="ORF">TELCIR_12578</name>
</gene>
<dbReference type="InterPro" id="IPR036880">
    <property type="entry name" value="Kunitz_BPTI_sf"/>
</dbReference>
<feature type="domain" description="BPTI/Kunitz inhibitor" evidence="3">
    <location>
        <begin position="104"/>
        <end position="160"/>
    </location>
</feature>
<dbReference type="CDD" id="cd00191">
    <property type="entry name" value="TY"/>
    <property type="match status" value="1"/>
</dbReference>
<dbReference type="Gene3D" id="4.10.800.10">
    <property type="entry name" value="Thyroglobulin type-1"/>
    <property type="match status" value="1"/>
</dbReference>
<dbReference type="Pfam" id="PF00014">
    <property type="entry name" value="Kunitz_BPTI"/>
    <property type="match status" value="1"/>
</dbReference>
<keyword evidence="1 2" id="KW-1015">Disulfide bond</keyword>
<dbReference type="SMART" id="SM00211">
    <property type="entry name" value="TY"/>
    <property type="match status" value="1"/>
</dbReference>
<dbReference type="GO" id="GO:0004867">
    <property type="term" value="F:serine-type endopeptidase inhibitor activity"/>
    <property type="evidence" value="ECO:0007669"/>
    <property type="project" value="InterPro"/>
</dbReference>
<sequence length="326" mass="36640">MCSKCHNALRDLYIDGDVPPGTFVPKCDVILGDYEELQCDARQEYCYCVDIKTGKEIPNTRKRKEGNKYITCGKNNISTTFSQLPITEGLPFSQERYPVARETCKLDRNKGWACQDQKPSVRQLQYYFDYRTFACLAFEYLGCGGNENNYPTSSACSSDCKLGTTSSNYCLLIFLRRIHCSFHIGQQSMLILFVNVSNFQADLSGCSGMYPPARLSNGQAILCGAGPQMMFPAGTTASPKITPKLNEDGCPLDHKCVMGAFFGFCCNRDNEDRFSTAYHPKCNNGREPYSEAMDSWREIRFGKSCKDNFCPSGYKCHDADIFAYCC</sequence>
<dbReference type="InterPro" id="IPR036857">
    <property type="entry name" value="Thyroglobulin_1_sf"/>
</dbReference>
<name>A0A2G9U686_TELCI</name>
<dbReference type="OrthoDB" id="4473401at2759"/>
<dbReference type="Gene3D" id="4.10.410.10">
    <property type="entry name" value="Pancreatic trypsin inhibitor Kunitz domain"/>
    <property type="match status" value="1"/>
</dbReference>
<dbReference type="Proteomes" id="UP000230423">
    <property type="component" value="Unassembled WGS sequence"/>
</dbReference>
<dbReference type="SUPFAM" id="SSF57610">
    <property type="entry name" value="Thyroglobulin type-1 domain"/>
    <property type="match status" value="1"/>
</dbReference>
<comment type="caution">
    <text evidence="2">Lacks conserved residue(s) required for the propagation of feature annotation.</text>
</comment>
<dbReference type="InterPro" id="IPR002223">
    <property type="entry name" value="Kunitz_BPTI"/>
</dbReference>
<dbReference type="PANTHER" id="PTHR47248">
    <property type="entry name" value="PROTEIN CBG06772"/>
    <property type="match status" value="1"/>
</dbReference>
<evidence type="ECO:0000313" key="5">
    <source>
        <dbReference type="EMBL" id="PIO65733.1"/>
    </source>
</evidence>
<feature type="domain" description="Thyroglobulin type-1" evidence="4">
    <location>
        <begin position="2"/>
        <end position="72"/>
    </location>
</feature>
<dbReference type="EMBL" id="KZ348780">
    <property type="protein sequence ID" value="PIO65733.1"/>
    <property type="molecule type" value="Genomic_DNA"/>
</dbReference>
<protein>
    <submittedName>
        <fullName evidence="5">Kunitz/Bovine pancreatic trypsin inhibitor domain protein</fullName>
    </submittedName>
</protein>
<proteinExistence type="predicted"/>
<dbReference type="InterPro" id="IPR052861">
    <property type="entry name" value="BPTI/Kunitz_domain"/>
</dbReference>
<dbReference type="AlphaFoldDB" id="A0A2G9U686"/>
<feature type="disulfide bond" evidence="2">
    <location>
        <begin position="39"/>
        <end position="46"/>
    </location>
</feature>
<dbReference type="Pfam" id="PF00086">
    <property type="entry name" value="Thyroglobulin_1"/>
    <property type="match status" value="1"/>
</dbReference>
<dbReference type="PROSITE" id="PS00484">
    <property type="entry name" value="THYROGLOBULIN_1_1"/>
    <property type="match status" value="1"/>
</dbReference>
<evidence type="ECO:0000259" key="4">
    <source>
        <dbReference type="PROSITE" id="PS51162"/>
    </source>
</evidence>
<dbReference type="InterPro" id="IPR000716">
    <property type="entry name" value="Thyroglobulin_1"/>
</dbReference>
<dbReference type="PANTHER" id="PTHR47248:SF9">
    <property type="entry name" value="BPTI_KUNITZ INHIBITOR DOMAIN-CONTAINING PROTEIN"/>
    <property type="match status" value="1"/>
</dbReference>
<dbReference type="PROSITE" id="PS51162">
    <property type="entry name" value="THYROGLOBULIN_1_2"/>
    <property type="match status" value="1"/>
</dbReference>
<dbReference type="SMART" id="SM00131">
    <property type="entry name" value="KU"/>
    <property type="match status" value="1"/>
</dbReference>
<organism evidence="5 6">
    <name type="scientific">Teladorsagia circumcincta</name>
    <name type="common">Brown stomach worm</name>
    <name type="synonym">Ostertagia circumcincta</name>
    <dbReference type="NCBI Taxonomy" id="45464"/>
    <lineage>
        <taxon>Eukaryota</taxon>
        <taxon>Metazoa</taxon>
        <taxon>Ecdysozoa</taxon>
        <taxon>Nematoda</taxon>
        <taxon>Chromadorea</taxon>
        <taxon>Rhabditida</taxon>
        <taxon>Rhabditina</taxon>
        <taxon>Rhabditomorpha</taxon>
        <taxon>Strongyloidea</taxon>
        <taxon>Trichostrongylidae</taxon>
        <taxon>Teladorsagia</taxon>
    </lineage>
</organism>
<evidence type="ECO:0000256" key="1">
    <source>
        <dbReference type="ARBA" id="ARBA00023157"/>
    </source>
</evidence>
<dbReference type="PROSITE" id="PS50279">
    <property type="entry name" value="BPTI_KUNITZ_2"/>
    <property type="match status" value="1"/>
</dbReference>
<accession>A0A2G9U686</accession>
<keyword evidence="6" id="KW-1185">Reference proteome</keyword>
<evidence type="ECO:0000259" key="3">
    <source>
        <dbReference type="PROSITE" id="PS50279"/>
    </source>
</evidence>
<evidence type="ECO:0000313" key="6">
    <source>
        <dbReference type="Proteomes" id="UP000230423"/>
    </source>
</evidence>
<dbReference type="SUPFAM" id="SSF57362">
    <property type="entry name" value="BPTI-like"/>
    <property type="match status" value="1"/>
</dbReference>
<reference evidence="5 6" key="1">
    <citation type="submission" date="2015-09" db="EMBL/GenBank/DDBJ databases">
        <title>Draft genome of the parasitic nematode Teladorsagia circumcincta isolate WARC Sus (inbred).</title>
        <authorList>
            <person name="Mitreva M."/>
        </authorList>
    </citation>
    <scope>NUCLEOTIDE SEQUENCE [LARGE SCALE GENOMIC DNA]</scope>
    <source>
        <strain evidence="5 6">S</strain>
    </source>
</reference>
<dbReference type="InterPro" id="IPR020901">
    <property type="entry name" value="Prtase_inh_Kunz-CS"/>
</dbReference>
<evidence type="ECO:0000256" key="2">
    <source>
        <dbReference type="PROSITE-ProRule" id="PRU00500"/>
    </source>
</evidence>